<evidence type="ECO:0000313" key="2">
    <source>
        <dbReference type="Proteomes" id="UP001162156"/>
    </source>
</evidence>
<dbReference type="EMBL" id="JANEYF010002348">
    <property type="protein sequence ID" value="KAJ8947768.1"/>
    <property type="molecule type" value="Genomic_DNA"/>
</dbReference>
<protein>
    <submittedName>
        <fullName evidence="1">Uncharacterized protein</fullName>
    </submittedName>
</protein>
<keyword evidence="2" id="KW-1185">Reference proteome</keyword>
<dbReference type="PANTHER" id="PTHR33053">
    <property type="entry name" value="PROTEIN, PUTATIVE-RELATED"/>
    <property type="match status" value="1"/>
</dbReference>
<dbReference type="AlphaFoldDB" id="A0AAV8YAC9"/>
<organism evidence="1 2">
    <name type="scientific">Rhamnusium bicolor</name>
    <dbReference type="NCBI Taxonomy" id="1586634"/>
    <lineage>
        <taxon>Eukaryota</taxon>
        <taxon>Metazoa</taxon>
        <taxon>Ecdysozoa</taxon>
        <taxon>Arthropoda</taxon>
        <taxon>Hexapoda</taxon>
        <taxon>Insecta</taxon>
        <taxon>Pterygota</taxon>
        <taxon>Neoptera</taxon>
        <taxon>Endopterygota</taxon>
        <taxon>Coleoptera</taxon>
        <taxon>Polyphaga</taxon>
        <taxon>Cucujiformia</taxon>
        <taxon>Chrysomeloidea</taxon>
        <taxon>Cerambycidae</taxon>
        <taxon>Lepturinae</taxon>
        <taxon>Rhagiini</taxon>
        <taxon>Rhamnusium</taxon>
    </lineage>
</organism>
<name>A0AAV8YAC9_9CUCU</name>
<sequence>MNFMALHVASTIFLNPNLDPGEINYAESLMIYVVKTFSVLYGKENISHNVHNLLHLGNDVKIFGNLDKFSAFQFENYMQFLKKVLRKSEKPIQQVARRLTEIENANVNLLCSKVIPEGPYKEHNLGPLISYCFSPQYLEYHYSKILIKSKAPNNFCGLTDGTIIIVGNFANNDNQTVIIDRQFNTILDYYVNPCKSSFLKCFKVSNLGNLKYWPVNSIAVKYVKLSF</sequence>
<comment type="caution">
    <text evidence="1">The sequence shown here is derived from an EMBL/GenBank/DDBJ whole genome shotgun (WGS) entry which is preliminary data.</text>
</comment>
<dbReference type="Proteomes" id="UP001162156">
    <property type="component" value="Unassembled WGS sequence"/>
</dbReference>
<reference evidence="1" key="1">
    <citation type="journal article" date="2023" name="Insect Mol. Biol.">
        <title>Genome sequencing provides insights into the evolution of gene families encoding plant cell wall-degrading enzymes in longhorned beetles.</title>
        <authorList>
            <person name="Shin N.R."/>
            <person name="Okamura Y."/>
            <person name="Kirsch R."/>
            <person name="Pauchet Y."/>
        </authorList>
    </citation>
    <scope>NUCLEOTIDE SEQUENCE</scope>
    <source>
        <strain evidence="1">RBIC_L_NR</strain>
    </source>
</reference>
<evidence type="ECO:0000313" key="1">
    <source>
        <dbReference type="EMBL" id="KAJ8947768.1"/>
    </source>
</evidence>
<gene>
    <name evidence="1" type="ORF">NQ314_008552</name>
</gene>
<proteinExistence type="predicted"/>
<accession>A0AAV8YAC9</accession>
<dbReference type="PANTHER" id="PTHR33053:SF24">
    <property type="entry name" value="TRANSPOSASE DOMAIN-CONTAINING PROTEIN"/>
    <property type="match status" value="1"/>
</dbReference>